<keyword evidence="2" id="KW-0560">Oxidoreductase</keyword>
<comment type="similarity">
    <text evidence="1">Belongs to the short-chain dehydrogenases/reductases (SDR) family.</text>
</comment>
<dbReference type="InterPro" id="IPR002347">
    <property type="entry name" value="SDR_fam"/>
</dbReference>
<dbReference type="PANTHER" id="PTHR43477">
    <property type="entry name" value="DIHYDROANTICAPSIN 7-DEHYDROGENASE"/>
    <property type="match status" value="1"/>
</dbReference>
<reference evidence="3" key="1">
    <citation type="submission" date="2021-04" db="EMBL/GenBank/DDBJ databases">
        <title>Genome based classification of Actinospica acidithermotolerans sp. nov., an actinobacterium isolated from an Indonesian hot spring.</title>
        <authorList>
            <person name="Kusuma A.B."/>
            <person name="Putra K.E."/>
            <person name="Nafisah S."/>
            <person name="Loh J."/>
            <person name="Nouioui I."/>
            <person name="Goodfellow M."/>
        </authorList>
    </citation>
    <scope>NUCLEOTIDE SEQUENCE</scope>
    <source>
        <strain evidence="3">CSCA 57</strain>
    </source>
</reference>
<dbReference type="EMBL" id="JAGSOG010000177">
    <property type="protein sequence ID" value="MBR7837047.1"/>
    <property type="molecule type" value="Genomic_DNA"/>
</dbReference>
<dbReference type="GO" id="GO:0016491">
    <property type="term" value="F:oxidoreductase activity"/>
    <property type="evidence" value="ECO:0007669"/>
    <property type="project" value="UniProtKB-KW"/>
</dbReference>
<evidence type="ECO:0000256" key="2">
    <source>
        <dbReference type="ARBA" id="ARBA00023002"/>
    </source>
</evidence>
<evidence type="ECO:0000313" key="4">
    <source>
        <dbReference type="Proteomes" id="UP000675781"/>
    </source>
</evidence>
<accession>A0A941ES59</accession>
<sequence>MRAVIMGGTAGIGLASAEALAADGMEVIVCGRDAARLAAIEDKVAVAERLDGTDEAAVAAFFARIGAFEHLVLAFSPGARGLGPLKDTDIAEVKGALEGKLFAYLYAIQQAQVTGSITVVSAASSRAALPGTVALAAANGALDRIVPPLAAELAPVRVNAVSPGAVDTAWWSFLPDEARRAQFAAAAESVPAKRIGQPADVAEAIRYLINASYVTGTILPVDGGFTVS</sequence>
<evidence type="ECO:0000313" key="3">
    <source>
        <dbReference type="EMBL" id="MBR7837047.1"/>
    </source>
</evidence>
<dbReference type="InterPro" id="IPR036291">
    <property type="entry name" value="NAD(P)-bd_dom_sf"/>
</dbReference>
<dbReference type="CDD" id="cd05233">
    <property type="entry name" value="SDR_c"/>
    <property type="match status" value="1"/>
</dbReference>
<protein>
    <submittedName>
        <fullName evidence="3">SDR family oxidoreductase</fullName>
    </submittedName>
</protein>
<keyword evidence="4" id="KW-1185">Reference proteome</keyword>
<dbReference type="SUPFAM" id="SSF51735">
    <property type="entry name" value="NAD(P)-binding Rossmann-fold domains"/>
    <property type="match status" value="1"/>
</dbReference>
<organism evidence="3 4">
    <name type="scientific">Actinospica durhamensis</name>
    <dbReference type="NCBI Taxonomy" id="1508375"/>
    <lineage>
        <taxon>Bacteria</taxon>
        <taxon>Bacillati</taxon>
        <taxon>Actinomycetota</taxon>
        <taxon>Actinomycetes</taxon>
        <taxon>Catenulisporales</taxon>
        <taxon>Actinospicaceae</taxon>
        <taxon>Actinospica</taxon>
    </lineage>
</organism>
<dbReference type="AlphaFoldDB" id="A0A941ES59"/>
<dbReference type="PRINTS" id="PR00081">
    <property type="entry name" value="GDHRDH"/>
</dbReference>
<gene>
    <name evidence="3" type="ORF">KDL01_27470</name>
</gene>
<dbReference type="Proteomes" id="UP000675781">
    <property type="component" value="Unassembled WGS sequence"/>
</dbReference>
<proteinExistence type="inferred from homology"/>
<comment type="caution">
    <text evidence="3">The sequence shown here is derived from an EMBL/GenBank/DDBJ whole genome shotgun (WGS) entry which is preliminary data.</text>
</comment>
<dbReference type="RefSeq" id="WP_212531517.1">
    <property type="nucleotide sequence ID" value="NZ_JAGSOG010000177.1"/>
</dbReference>
<evidence type="ECO:0000256" key="1">
    <source>
        <dbReference type="ARBA" id="ARBA00006484"/>
    </source>
</evidence>
<dbReference type="PANTHER" id="PTHR43477:SF1">
    <property type="entry name" value="DIHYDROANTICAPSIN 7-DEHYDROGENASE"/>
    <property type="match status" value="1"/>
</dbReference>
<dbReference type="Pfam" id="PF13561">
    <property type="entry name" value="adh_short_C2"/>
    <property type="match status" value="1"/>
</dbReference>
<dbReference type="Gene3D" id="3.40.50.720">
    <property type="entry name" value="NAD(P)-binding Rossmann-like Domain"/>
    <property type="match status" value="1"/>
</dbReference>
<dbReference type="InterPro" id="IPR051122">
    <property type="entry name" value="SDR_DHRS6-like"/>
</dbReference>
<name>A0A941ES59_9ACTN</name>